<keyword evidence="7 12" id="KW-0997">Cell inner membrane</keyword>
<keyword evidence="5 12" id="KW-0813">Transport</keyword>
<dbReference type="EMBL" id="JBHTLQ010000021">
    <property type="protein sequence ID" value="MFD1191116.1"/>
    <property type="molecule type" value="Genomic_DNA"/>
</dbReference>
<gene>
    <name evidence="13" type="primary">ccmD</name>
    <name evidence="13" type="ORF">ACFQ27_11040</name>
</gene>
<reference evidence="14" key="1">
    <citation type="journal article" date="2019" name="Int. J. Syst. Evol. Microbiol.">
        <title>The Global Catalogue of Microorganisms (GCM) 10K type strain sequencing project: providing services to taxonomists for standard genome sequencing and annotation.</title>
        <authorList>
            <consortium name="The Broad Institute Genomics Platform"/>
            <consortium name="The Broad Institute Genome Sequencing Center for Infectious Disease"/>
            <person name="Wu L."/>
            <person name="Ma J."/>
        </authorList>
    </citation>
    <scope>NUCLEOTIDE SEQUENCE [LARGE SCALE GENOMIC DNA]</scope>
    <source>
        <strain evidence="14">CCUG 55074</strain>
    </source>
</reference>
<sequence>MHDLFTGKYAAFIGPAFAITAVTFVAMIASSLAHARRWRRRYEELTAAKDAQTDPRP</sequence>
<evidence type="ECO:0000256" key="1">
    <source>
        <dbReference type="ARBA" id="ARBA00002442"/>
    </source>
</evidence>
<evidence type="ECO:0000256" key="3">
    <source>
        <dbReference type="ARBA" id="ARBA00008741"/>
    </source>
</evidence>
<evidence type="ECO:0000256" key="12">
    <source>
        <dbReference type="RuleBase" id="RU363101"/>
    </source>
</evidence>
<evidence type="ECO:0000256" key="7">
    <source>
        <dbReference type="ARBA" id="ARBA00022519"/>
    </source>
</evidence>
<evidence type="ECO:0000313" key="14">
    <source>
        <dbReference type="Proteomes" id="UP001597216"/>
    </source>
</evidence>
<keyword evidence="10 12" id="KW-1133">Transmembrane helix</keyword>
<dbReference type="InterPro" id="IPR007078">
    <property type="entry name" value="Haem_export_protD_CcmD"/>
</dbReference>
<dbReference type="Pfam" id="PF04995">
    <property type="entry name" value="CcmD"/>
    <property type="match status" value="1"/>
</dbReference>
<protein>
    <recommendedName>
        <fullName evidence="4 12">Heme exporter protein D</fullName>
    </recommendedName>
</protein>
<dbReference type="NCBIfam" id="TIGR03141">
    <property type="entry name" value="cytochro_ccmD"/>
    <property type="match status" value="1"/>
</dbReference>
<keyword evidence="9 12" id="KW-0201">Cytochrome c-type biogenesis</keyword>
<evidence type="ECO:0000256" key="6">
    <source>
        <dbReference type="ARBA" id="ARBA00022475"/>
    </source>
</evidence>
<evidence type="ECO:0000256" key="4">
    <source>
        <dbReference type="ARBA" id="ARBA00016461"/>
    </source>
</evidence>
<evidence type="ECO:0000313" key="13">
    <source>
        <dbReference type="EMBL" id="MFD1191116.1"/>
    </source>
</evidence>
<name>A0ABW3T409_9CAUL</name>
<evidence type="ECO:0000256" key="10">
    <source>
        <dbReference type="ARBA" id="ARBA00022989"/>
    </source>
</evidence>
<comment type="subcellular location">
    <subcellularLocation>
        <location evidence="2 12">Cell inner membrane</location>
        <topology evidence="2 12">Single-pass membrane protein</topology>
    </subcellularLocation>
</comment>
<keyword evidence="14" id="KW-1185">Reference proteome</keyword>
<evidence type="ECO:0000256" key="5">
    <source>
        <dbReference type="ARBA" id="ARBA00022448"/>
    </source>
</evidence>
<evidence type="ECO:0000256" key="11">
    <source>
        <dbReference type="ARBA" id="ARBA00023136"/>
    </source>
</evidence>
<comment type="similarity">
    <text evidence="3 12">Belongs to the CcmD/CycX/HelD family.</text>
</comment>
<proteinExistence type="inferred from homology"/>
<evidence type="ECO:0000256" key="8">
    <source>
        <dbReference type="ARBA" id="ARBA00022692"/>
    </source>
</evidence>
<keyword evidence="8 12" id="KW-0812">Transmembrane</keyword>
<dbReference type="RefSeq" id="WP_374348606.1">
    <property type="nucleotide sequence ID" value="NZ_JBHTLQ010000021.1"/>
</dbReference>
<comment type="caution">
    <text evidence="13">The sequence shown here is derived from an EMBL/GenBank/DDBJ whole genome shotgun (WGS) entry which is preliminary data.</text>
</comment>
<keyword evidence="6 12" id="KW-1003">Cell membrane</keyword>
<accession>A0ABW3T409</accession>
<evidence type="ECO:0000256" key="9">
    <source>
        <dbReference type="ARBA" id="ARBA00022748"/>
    </source>
</evidence>
<keyword evidence="11 12" id="KW-0472">Membrane</keyword>
<feature type="transmembrane region" description="Helical" evidence="12">
    <location>
        <begin position="12"/>
        <end position="33"/>
    </location>
</feature>
<comment type="function">
    <text evidence="1 12">Required for the export of heme to the periplasm for the biogenesis of c-type cytochromes.</text>
</comment>
<dbReference type="Proteomes" id="UP001597216">
    <property type="component" value="Unassembled WGS sequence"/>
</dbReference>
<evidence type="ECO:0000256" key="2">
    <source>
        <dbReference type="ARBA" id="ARBA00004377"/>
    </source>
</evidence>
<organism evidence="13 14">
    <name type="scientific">Phenylobacterium conjunctum</name>
    <dbReference type="NCBI Taxonomy" id="1298959"/>
    <lineage>
        <taxon>Bacteria</taxon>
        <taxon>Pseudomonadati</taxon>
        <taxon>Pseudomonadota</taxon>
        <taxon>Alphaproteobacteria</taxon>
        <taxon>Caulobacterales</taxon>
        <taxon>Caulobacteraceae</taxon>
        <taxon>Phenylobacterium</taxon>
    </lineage>
</organism>